<evidence type="ECO:0000256" key="1">
    <source>
        <dbReference type="SAM" id="MobiDB-lite"/>
    </source>
</evidence>
<gene>
    <name evidence="2" type="ORF">Tci_678123</name>
</gene>
<reference evidence="2" key="1">
    <citation type="journal article" date="2019" name="Sci. Rep.">
        <title>Draft genome of Tanacetum cinerariifolium, the natural source of mosquito coil.</title>
        <authorList>
            <person name="Yamashiro T."/>
            <person name="Shiraishi A."/>
            <person name="Satake H."/>
            <person name="Nakayama K."/>
        </authorList>
    </citation>
    <scope>NUCLEOTIDE SEQUENCE</scope>
</reference>
<proteinExistence type="predicted"/>
<feature type="compositionally biased region" description="Acidic residues" evidence="1">
    <location>
        <begin position="32"/>
        <end position="42"/>
    </location>
</feature>
<dbReference type="AlphaFoldDB" id="A0A699KQA9"/>
<comment type="caution">
    <text evidence="2">The sequence shown here is derived from an EMBL/GenBank/DDBJ whole genome shotgun (WGS) entry which is preliminary data.</text>
</comment>
<feature type="region of interest" description="Disordered" evidence="1">
    <location>
        <begin position="18"/>
        <end position="51"/>
    </location>
</feature>
<sequence length="51" mass="5675">SKTIKEKVKSLALIAKVTREKTSDDNDSQGGSDEEVDEEEAEAFNLMARNF</sequence>
<name>A0A699KQA9_TANCI</name>
<accession>A0A699KQA9</accession>
<organism evidence="2">
    <name type="scientific">Tanacetum cinerariifolium</name>
    <name type="common">Dalmatian daisy</name>
    <name type="synonym">Chrysanthemum cinerariifolium</name>
    <dbReference type="NCBI Taxonomy" id="118510"/>
    <lineage>
        <taxon>Eukaryota</taxon>
        <taxon>Viridiplantae</taxon>
        <taxon>Streptophyta</taxon>
        <taxon>Embryophyta</taxon>
        <taxon>Tracheophyta</taxon>
        <taxon>Spermatophyta</taxon>
        <taxon>Magnoliopsida</taxon>
        <taxon>eudicotyledons</taxon>
        <taxon>Gunneridae</taxon>
        <taxon>Pentapetalae</taxon>
        <taxon>asterids</taxon>
        <taxon>campanulids</taxon>
        <taxon>Asterales</taxon>
        <taxon>Asteraceae</taxon>
        <taxon>Asteroideae</taxon>
        <taxon>Anthemideae</taxon>
        <taxon>Anthemidinae</taxon>
        <taxon>Tanacetum</taxon>
    </lineage>
</organism>
<protein>
    <submittedName>
        <fullName evidence="2">Uncharacterized protein</fullName>
    </submittedName>
</protein>
<dbReference type="EMBL" id="BKCJ010543728">
    <property type="protein sequence ID" value="GFB06152.1"/>
    <property type="molecule type" value="Genomic_DNA"/>
</dbReference>
<feature type="non-terminal residue" evidence="2">
    <location>
        <position position="1"/>
    </location>
</feature>
<evidence type="ECO:0000313" key="2">
    <source>
        <dbReference type="EMBL" id="GFB06152.1"/>
    </source>
</evidence>